<proteinExistence type="inferred from homology"/>
<comment type="caution">
    <text evidence="9">The sequence shown here is derived from an EMBL/GenBank/DDBJ whole genome shotgun (WGS) entry which is preliminary data.</text>
</comment>
<dbReference type="InterPro" id="IPR009072">
    <property type="entry name" value="Histone-fold"/>
</dbReference>
<dbReference type="InterPro" id="IPR037818">
    <property type="entry name" value="TAF8"/>
</dbReference>
<keyword evidence="6" id="KW-0539">Nucleus</keyword>
<dbReference type="PANTHER" id="PTHR46338">
    <property type="entry name" value="TRANSCRIPTION INITIATION FACTOR TFIID SUBUNIT 8"/>
    <property type="match status" value="1"/>
</dbReference>
<keyword evidence="5" id="KW-0804">Transcription</keyword>
<reference evidence="9" key="1">
    <citation type="submission" date="2021-05" db="EMBL/GenBank/DDBJ databases">
        <title>The genome of the haptophyte Pavlova lutheri (Diacronema luteri, Pavlovales) - a model for lipid biosynthesis in eukaryotic algae.</title>
        <authorList>
            <person name="Hulatt C.J."/>
            <person name="Posewitz M.C."/>
        </authorList>
    </citation>
    <scope>NUCLEOTIDE SEQUENCE</scope>
    <source>
        <strain evidence="9">NIVA-4/92</strain>
    </source>
</reference>
<evidence type="ECO:0000256" key="7">
    <source>
        <dbReference type="SAM" id="MobiDB-lite"/>
    </source>
</evidence>
<organism evidence="9 10">
    <name type="scientific">Diacronema lutheri</name>
    <name type="common">Unicellular marine alga</name>
    <name type="synonym">Monochrysis lutheri</name>
    <dbReference type="NCBI Taxonomy" id="2081491"/>
    <lineage>
        <taxon>Eukaryota</taxon>
        <taxon>Haptista</taxon>
        <taxon>Haptophyta</taxon>
        <taxon>Pavlovophyceae</taxon>
        <taxon>Pavlovales</taxon>
        <taxon>Pavlovaceae</taxon>
        <taxon>Diacronema</taxon>
    </lineage>
</organism>
<dbReference type="Pfam" id="PF07524">
    <property type="entry name" value="Bromo_TP"/>
    <property type="match status" value="1"/>
</dbReference>
<dbReference type="CDD" id="cd08049">
    <property type="entry name" value="TAF8"/>
    <property type="match status" value="1"/>
</dbReference>
<evidence type="ECO:0000256" key="1">
    <source>
        <dbReference type="ARBA" id="ARBA00004123"/>
    </source>
</evidence>
<feature type="domain" description="Bromodomain associated" evidence="8">
    <location>
        <begin position="3"/>
        <end position="76"/>
    </location>
</feature>
<feature type="compositionally biased region" description="Basic and acidic residues" evidence="7">
    <location>
        <begin position="235"/>
        <end position="252"/>
    </location>
</feature>
<keyword evidence="10" id="KW-1185">Reference proteome</keyword>
<sequence length="269" mass="28170">MVTRELLRVALAQICQGVGFVRAQGAACELLVDVVLKYVDTIGLVARDAAELAGRTEANFVDVHTALSELDASVSGLTDFAREADEVPCARAVPTFPVKRKRILITPDDERTDADQAALDPAAAHVPSWFPPFPDKATYVRTPVYATRDADSQHTHQRAAKHRRDAEAAVVAITRVAGTPAGAGVADADDERLARARCAPVELDAPTPAPAFASAAAAAAPLGAVVSGRLPAGSAHREAPRELMDAMREQDKRRKGGAAAADGGDDGAL</sequence>
<dbReference type="OMA" id="DSQHTHQ"/>
<keyword evidence="4" id="KW-0805">Transcription regulation</keyword>
<accession>A0A8J6CF70</accession>
<evidence type="ECO:0000256" key="6">
    <source>
        <dbReference type="ARBA" id="ARBA00023242"/>
    </source>
</evidence>
<evidence type="ECO:0000256" key="2">
    <source>
        <dbReference type="ARBA" id="ARBA00008767"/>
    </source>
</evidence>
<comment type="similarity">
    <text evidence="2">Belongs to the TAF8 family.</text>
</comment>
<dbReference type="GO" id="GO:0005669">
    <property type="term" value="C:transcription factor TFIID complex"/>
    <property type="evidence" value="ECO:0007669"/>
    <property type="project" value="InterPro"/>
</dbReference>
<dbReference type="OrthoDB" id="436852at2759"/>
<evidence type="ECO:0000313" key="10">
    <source>
        <dbReference type="Proteomes" id="UP000751190"/>
    </source>
</evidence>
<dbReference type="Pfam" id="PF10406">
    <property type="entry name" value="TAF8_C"/>
    <property type="match status" value="1"/>
</dbReference>
<dbReference type="GO" id="GO:0046982">
    <property type="term" value="F:protein heterodimerization activity"/>
    <property type="evidence" value="ECO:0007669"/>
    <property type="project" value="InterPro"/>
</dbReference>
<evidence type="ECO:0000256" key="5">
    <source>
        <dbReference type="ARBA" id="ARBA00023163"/>
    </source>
</evidence>
<evidence type="ECO:0000256" key="3">
    <source>
        <dbReference type="ARBA" id="ARBA00017307"/>
    </source>
</evidence>
<dbReference type="InterPro" id="IPR006565">
    <property type="entry name" value="BTP"/>
</dbReference>
<dbReference type="SMART" id="SM00576">
    <property type="entry name" value="BTP"/>
    <property type="match status" value="1"/>
</dbReference>
<dbReference type="Gene3D" id="1.10.20.10">
    <property type="entry name" value="Histone, subunit A"/>
    <property type="match status" value="1"/>
</dbReference>
<dbReference type="InterPro" id="IPR019473">
    <property type="entry name" value="TFIID_su8_C"/>
</dbReference>
<name>A0A8J6CF70_DIALT</name>
<gene>
    <name evidence="9" type="ORF">KFE25_007334</name>
</gene>
<comment type="subcellular location">
    <subcellularLocation>
        <location evidence="1">Nucleus</location>
    </subcellularLocation>
</comment>
<evidence type="ECO:0000256" key="4">
    <source>
        <dbReference type="ARBA" id="ARBA00023015"/>
    </source>
</evidence>
<evidence type="ECO:0000313" key="9">
    <source>
        <dbReference type="EMBL" id="KAG8468816.1"/>
    </source>
</evidence>
<dbReference type="Proteomes" id="UP000751190">
    <property type="component" value="Unassembled WGS sequence"/>
</dbReference>
<dbReference type="PANTHER" id="PTHR46338:SF1">
    <property type="entry name" value="TRANSCRIPTION INITIATION FACTOR TFIID SUBUNIT 8"/>
    <property type="match status" value="1"/>
</dbReference>
<dbReference type="EMBL" id="JAGTXO010000003">
    <property type="protein sequence ID" value="KAG8468816.1"/>
    <property type="molecule type" value="Genomic_DNA"/>
</dbReference>
<protein>
    <recommendedName>
        <fullName evidence="3">Transcription initiation factor TFIID subunit 8</fullName>
    </recommendedName>
</protein>
<dbReference type="AlphaFoldDB" id="A0A8J6CF70"/>
<evidence type="ECO:0000259" key="8">
    <source>
        <dbReference type="SMART" id="SM00576"/>
    </source>
</evidence>
<feature type="region of interest" description="Disordered" evidence="7">
    <location>
        <begin position="230"/>
        <end position="269"/>
    </location>
</feature>